<dbReference type="EMBL" id="WNYA01000010">
    <property type="protein sequence ID" value="KAG8554962.1"/>
    <property type="molecule type" value="Genomic_DNA"/>
</dbReference>
<evidence type="ECO:0000313" key="3">
    <source>
        <dbReference type="Proteomes" id="UP000824782"/>
    </source>
</evidence>
<sequence length="79" mass="8831">MLQGQIQDLPPHPRLQTLGQSPLLRTLTPQGETRHPLQAPPPLALHPQPLHRQERLHPGPGIDLKVRPAGGWLHLPWVP</sequence>
<feature type="region of interest" description="Disordered" evidence="1">
    <location>
        <begin position="1"/>
        <end position="63"/>
    </location>
</feature>
<keyword evidence="3" id="KW-1185">Reference proteome</keyword>
<comment type="caution">
    <text evidence="2">The sequence shown here is derived from an EMBL/GenBank/DDBJ whole genome shotgun (WGS) entry which is preliminary data.</text>
</comment>
<dbReference type="AlphaFoldDB" id="A0AAV7A154"/>
<evidence type="ECO:0000256" key="1">
    <source>
        <dbReference type="SAM" id="MobiDB-lite"/>
    </source>
</evidence>
<name>A0AAV7A154_ENGPU</name>
<organism evidence="2 3">
    <name type="scientific">Engystomops pustulosus</name>
    <name type="common">Tungara frog</name>
    <name type="synonym">Physalaemus pustulosus</name>
    <dbReference type="NCBI Taxonomy" id="76066"/>
    <lineage>
        <taxon>Eukaryota</taxon>
        <taxon>Metazoa</taxon>
        <taxon>Chordata</taxon>
        <taxon>Craniata</taxon>
        <taxon>Vertebrata</taxon>
        <taxon>Euteleostomi</taxon>
        <taxon>Amphibia</taxon>
        <taxon>Batrachia</taxon>
        <taxon>Anura</taxon>
        <taxon>Neobatrachia</taxon>
        <taxon>Hyloidea</taxon>
        <taxon>Leptodactylidae</taxon>
        <taxon>Leiuperinae</taxon>
        <taxon>Engystomops</taxon>
    </lineage>
</organism>
<accession>A0AAV7A154</accession>
<reference evidence="2" key="1">
    <citation type="thesis" date="2020" institute="ProQuest LLC" country="789 East Eisenhower Parkway, Ann Arbor, MI, USA">
        <title>Comparative Genomics and Chromosome Evolution.</title>
        <authorList>
            <person name="Mudd A.B."/>
        </authorList>
    </citation>
    <scope>NUCLEOTIDE SEQUENCE</scope>
    <source>
        <strain evidence="2">237g6f4</strain>
        <tissue evidence="2">Blood</tissue>
    </source>
</reference>
<gene>
    <name evidence="2" type="ORF">GDO81_003946</name>
</gene>
<dbReference type="Proteomes" id="UP000824782">
    <property type="component" value="Unassembled WGS sequence"/>
</dbReference>
<proteinExistence type="predicted"/>
<protein>
    <submittedName>
        <fullName evidence="2">Uncharacterized protein</fullName>
    </submittedName>
</protein>
<evidence type="ECO:0000313" key="2">
    <source>
        <dbReference type="EMBL" id="KAG8554962.1"/>
    </source>
</evidence>